<dbReference type="InterPro" id="IPR011006">
    <property type="entry name" value="CheY-like_superfamily"/>
</dbReference>
<organism evidence="6 7">
    <name type="scientific">Rhizomicrobium palustre</name>
    <dbReference type="NCBI Taxonomy" id="189966"/>
    <lineage>
        <taxon>Bacteria</taxon>
        <taxon>Pseudomonadati</taxon>
        <taxon>Pseudomonadota</taxon>
        <taxon>Alphaproteobacteria</taxon>
        <taxon>Micropepsales</taxon>
        <taxon>Micropepsaceae</taxon>
        <taxon>Rhizomicrobium</taxon>
    </lineage>
</organism>
<gene>
    <name evidence="6" type="ORF">FHS83_000910</name>
</gene>
<name>A0A846MX05_9PROT</name>
<dbReference type="CDD" id="cd06170">
    <property type="entry name" value="LuxR_C_like"/>
    <property type="match status" value="1"/>
</dbReference>
<feature type="modified residue" description="4-aspartylphosphate" evidence="3">
    <location>
        <position position="62"/>
    </location>
</feature>
<dbReference type="PANTHER" id="PTHR43214">
    <property type="entry name" value="TWO-COMPONENT RESPONSE REGULATOR"/>
    <property type="match status" value="1"/>
</dbReference>
<comment type="caution">
    <text evidence="6">The sequence shown here is derived from an EMBL/GenBank/DDBJ whole genome shotgun (WGS) entry which is preliminary data.</text>
</comment>
<dbReference type="Proteomes" id="UP000570514">
    <property type="component" value="Unassembled WGS sequence"/>
</dbReference>
<feature type="domain" description="HTH luxR-type" evidence="4">
    <location>
        <begin position="143"/>
        <end position="208"/>
    </location>
</feature>
<proteinExistence type="predicted"/>
<evidence type="ECO:0000256" key="2">
    <source>
        <dbReference type="ARBA" id="ARBA00023125"/>
    </source>
</evidence>
<dbReference type="SUPFAM" id="SSF46894">
    <property type="entry name" value="C-terminal effector domain of the bipartite response regulators"/>
    <property type="match status" value="1"/>
</dbReference>
<dbReference type="GO" id="GO:0000160">
    <property type="term" value="P:phosphorelay signal transduction system"/>
    <property type="evidence" value="ECO:0007669"/>
    <property type="project" value="InterPro"/>
</dbReference>
<dbReference type="InterPro" id="IPR016032">
    <property type="entry name" value="Sig_transdc_resp-reg_C-effctor"/>
</dbReference>
<dbReference type="InterPro" id="IPR039420">
    <property type="entry name" value="WalR-like"/>
</dbReference>
<evidence type="ECO:0000313" key="6">
    <source>
        <dbReference type="EMBL" id="NIK87592.1"/>
    </source>
</evidence>
<dbReference type="SMART" id="SM00448">
    <property type="entry name" value="REC"/>
    <property type="match status" value="1"/>
</dbReference>
<dbReference type="GO" id="GO:0003677">
    <property type="term" value="F:DNA binding"/>
    <property type="evidence" value="ECO:0007669"/>
    <property type="project" value="UniProtKB-KW"/>
</dbReference>
<dbReference type="GO" id="GO:0006355">
    <property type="term" value="P:regulation of DNA-templated transcription"/>
    <property type="evidence" value="ECO:0007669"/>
    <property type="project" value="InterPro"/>
</dbReference>
<dbReference type="PROSITE" id="PS00622">
    <property type="entry name" value="HTH_LUXR_1"/>
    <property type="match status" value="1"/>
</dbReference>
<evidence type="ECO:0000256" key="3">
    <source>
        <dbReference type="PROSITE-ProRule" id="PRU00169"/>
    </source>
</evidence>
<keyword evidence="7" id="KW-1185">Reference proteome</keyword>
<evidence type="ECO:0000259" key="5">
    <source>
        <dbReference type="PROSITE" id="PS50110"/>
    </source>
</evidence>
<dbReference type="PROSITE" id="PS50043">
    <property type="entry name" value="HTH_LUXR_2"/>
    <property type="match status" value="1"/>
</dbReference>
<dbReference type="PANTHER" id="PTHR43214:SF43">
    <property type="entry name" value="TWO-COMPONENT RESPONSE REGULATOR"/>
    <property type="match status" value="1"/>
</dbReference>
<dbReference type="RefSeq" id="WP_167081348.1">
    <property type="nucleotide sequence ID" value="NZ_BAAADC010000001.1"/>
</dbReference>
<keyword evidence="1 3" id="KW-0597">Phosphoprotein</keyword>
<keyword evidence="2 6" id="KW-0238">DNA-binding</keyword>
<dbReference type="EMBL" id="JAASRM010000001">
    <property type="protein sequence ID" value="NIK87592.1"/>
    <property type="molecule type" value="Genomic_DNA"/>
</dbReference>
<dbReference type="Gene3D" id="3.40.50.2300">
    <property type="match status" value="1"/>
</dbReference>
<dbReference type="InterPro" id="IPR001789">
    <property type="entry name" value="Sig_transdc_resp-reg_receiver"/>
</dbReference>
<dbReference type="SMART" id="SM00421">
    <property type="entry name" value="HTH_LUXR"/>
    <property type="match status" value="1"/>
</dbReference>
<protein>
    <submittedName>
        <fullName evidence="6">DNA-binding NarL/FixJ family response regulator</fullName>
    </submittedName>
</protein>
<accession>A0A846MX05</accession>
<evidence type="ECO:0000313" key="7">
    <source>
        <dbReference type="Proteomes" id="UP000570514"/>
    </source>
</evidence>
<dbReference type="Pfam" id="PF00196">
    <property type="entry name" value="GerE"/>
    <property type="match status" value="1"/>
</dbReference>
<dbReference type="SUPFAM" id="SSF52172">
    <property type="entry name" value="CheY-like"/>
    <property type="match status" value="1"/>
</dbReference>
<dbReference type="PRINTS" id="PR00038">
    <property type="entry name" value="HTHLUXR"/>
</dbReference>
<evidence type="ECO:0000259" key="4">
    <source>
        <dbReference type="PROSITE" id="PS50043"/>
    </source>
</evidence>
<feature type="domain" description="Response regulatory" evidence="5">
    <location>
        <begin position="11"/>
        <end position="127"/>
    </location>
</feature>
<dbReference type="InterPro" id="IPR058245">
    <property type="entry name" value="NreC/VraR/RcsB-like_REC"/>
</dbReference>
<evidence type="ECO:0000256" key="1">
    <source>
        <dbReference type="ARBA" id="ARBA00022553"/>
    </source>
</evidence>
<dbReference type="Pfam" id="PF00072">
    <property type="entry name" value="Response_reg"/>
    <property type="match status" value="1"/>
</dbReference>
<reference evidence="6 7" key="1">
    <citation type="submission" date="2020-03" db="EMBL/GenBank/DDBJ databases">
        <title>Genomic Encyclopedia of Type Strains, Phase IV (KMG-IV): sequencing the most valuable type-strain genomes for metagenomic binning, comparative biology and taxonomic classification.</title>
        <authorList>
            <person name="Goeker M."/>
        </authorList>
    </citation>
    <scope>NUCLEOTIDE SEQUENCE [LARGE SCALE GENOMIC DNA]</scope>
    <source>
        <strain evidence="6 7">DSM 19867</strain>
    </source>
</reference>
<dbReference type="InterPro" id="IPR000792">
    <property type="entry name" value="Tscrpt_reg_LuxR_C"/>
</dbReference>
<dbReference type="CDD" id="cd17535">
    <property type="entry name" value="REC_NarL-like"/>
    <property type="match status" value="1"/>
</dbReference>
<sequence>MNDSVTASPIRVMIVDDHPMLRDGVVGSIKRQSDMVVVAEAGDGAAAIAAIEAASPDVVLMDLQMPGIDGVEAIQTISKKHPQVRILVLTTYVGDAKALRALKAGANGYLLKSAMRTDLIDAIRAVHGGGHHIPPEVATQIAVHAIGEALTEREIEILSLVAAGNPNKQIAWRLGVSEDTVKAHLKRTFAKLGVTDRTHAVTVAAKRGIIEL</sequence>
<dbReference type="PROSITE" id="PS50110">
    <property type="entry name" value="RESPONSE_REGULATORY"/>
    <property type="match status" value="1"/>
</dbReference>
<dbReference type="AlphaFoldDB" id="A0A846MX05"/>